<feature type="compositionally biased region" description="Polar residues" evidence="8">
    <location>
        <begin position="473"/>
        <end position="482"/>
    </location>
</feature>
<comment type="caution">
    <text evidence="10">The sequence shown here is derived from an EMBL/GenBank/DDBJ whole genome shotgun (WGS) entry which is preliminary data.</text>
</comment>
<sequence>MHRDESEETVAQLAGGWLAALRTGYAAMNSTADSPGSCTASAIDTRTKSRVPDEESQPERSMDALSRFLVPENADNSRSPQNAIFQPRLNRAGDGMEIFSSIRADSDNSVSPAISSPSPTDLSVNVAATMHLYHPTHAINAVSSALAYSAPRRLSLALAAAANLSSFRCSLPSSTSTESLSLLASNSNASPALRPSSQGHLNSRSHLSQSFKTESCLSTYLNGGETLSRRSSESVASPTVEGADNTTVDIESLSESNKDERNGYVVDRAPLPLQRNRSNSSHDIAIILSQRLPQRINPSIDSSPSRNKRRQLRRPSQTELDTHCLNPPIQPDLNQQSSLDHSLQSPLKRSRPSRTLQSTTTTLTSTMKPQLKESDAKSCSNIKSYPCLVPGCNKVFPRAYNLKSHSYCHSGERPHKCHSCTASFSRKHDLQRHVRTLHARDRPHVCSQCDQAFLTLEQLRRHIVTSNHRENLQPLSKNQPMQEESRARRRSSISRAVSNSRSLHLDAEQLFPRNQLLDESLPAESLGSRTRTDAHGVAAAAADWIHSSSSTTTRLQDLHSTQPSILDASFNAGGTIAEFADGGFRGISEPTVMNDARFENALRKRRASGTTGGSIGVLALAAEAELQRQIRMLQSNESHQVG</sequence>
<feature type="compositionally biased region" description="Polar residues" evidence="8">
    <location>
        <begin position="28"/>
        <end position="44"/>
    </location>
</feature>
<protein>
    <recommendedName>
        <fullName evidence="9">C2H2-type domain-containing protein</fullName>
    </recommendedName>
</protein>
<dbReference type="InterPro" id="IPR050527">
    <property type="entry name" value="Snail/Krueppel_Znf"/>
</dbReference>
<keyword evidence="3" id="KW-0677">Repeat</keyword>
<feature type="compositionally biased region" description="Polar residues" evidence="8">
    <location>
        <begin position="332"/>
        <end position="347"/>
    </location>
</feature>
<dbReference type="GO" id="GO:0000981">
    <property type="term" value="F:DNA-binding transcription factor activity, RNA polymerase II-specific"/>
    <property type="evidence" value="ECO:0007669"/>
    <property type="project" value="TreeGrafter"/>
</dbReference>
<feature type="compositionally biased region" description="Polar residues" evidence="8">
    <location>
        <begin position="296"/>
        <end position="305"/>
    </location>
</feature>
<dbReference type="PANTHER" id="PTHR24388">
    <property type="entry name" value="ZINC FINGER PROTEIN"/>
    <property type="match status" value="1"/>
</dbReference>
<evidence type="ECO:0000256" key="4">
    <source>
        <dbReference type="ARBA" id="ARBA00022771"/>
    </source>
</evidence>
<feature type="region of interest" description="Disordered" evidence="8">
    <location>
        <begin position="28"/>
        <end position="62"/>
    </location>
</feature>
<feature type="compositionally biased region" description="Polar residues" evidence="8">
    <location>
        <begin position="244"/>
        <end position="255"/>
    </location>
</feature>
<evidence type="ECO:0000256" key="1">
    <source>
        <dbReference type="ARBA" id="ARBA00004123"/>
    </source>
</evidence>
<feature type="compositionally biased region" description="Low complexity" evidence="8">
    <location>
        <begin position="187"/>
        <end position="197"/>
    </location>
</feature>
<dbReference type="Gene3D" id="3.30.160.60">
    <property type="entry name" value="Classic Zinc Finger"/>
    <property type="match status" value="2"/>
</dbReference>
<gene>
    <name evidence="10" type="ORF">CcCBS67573_g09831</name>
</gene>
<feature type="domain" description="C2H2-type" evidence="9">
    <location>
        <begin position="444"/>
        <end position="473"/>
    </location>
</feature>
<keyword evidence="11" id="KW-1185">Reference proteome</keyword>
<dbReference type="AlphaFoldDB" id="A0A507DM51"/>
<dbReference type="PROSITE" id="PS50157">
    <property type="entry name" value="ZINC_FINGER_C2H2_2"/>
    <property type="match status" value="3"/>
</dbReference>
<accession>A0A507DM51</accession>
<dbReference type="Pfam" id="PF00096">
    <property type="entry name" value="zf-C2H2"/>
    <property type="match status" value="1"/>
</dbReference>
<keyword evidence="5" id="KW-0862">Zinc</keyword>
<dbReference type="SMART" id="SM00355">
    <property type="entry name" value="ZnF_C2H2"/>
    <property type="match status" value="3"/>
</dbReference>
<evidence type="ECO:0000256" key="7">
    <source>
        <dbReference type="PROSITE-ProRule" id="PRU00042"/>
    </source>
</evidence>
<feature type="compositionally biased region" description="Polar residues" evidence="8">
    <location>
        <begin position="198"/>
        <end position="207"/>
    </location>
</feature>
<dbReference type="InterPro" id="IPR013087">
    <property type="entry name" value="Znf_C2H2_type"/>
</dbReference>
<evidence type="ECO:0000313" key="10">
    <source>
        <dbReference type="EMBL" id="TPX52663.1"/>
    </source>
</evidence>
<keyword evidence="6" id="KW-0539">Nucleus</keyword>
<feature type="domain" description="C2H2-type" evidence="9">
    <location>
        <begin position="385"/>
        <end position="414"/>
    </location>
</feature>
<organism evidence="10 11">
    <name type="scientific">Chytriomyces confervae</name>
    <dbReference type="NCBI Taxonomy" id="246404"/>
    <lineage>
        <taxon>Eukaryota</taxon>
        <taxon>Fungi</taxon>
        <taxon>Fungi incertae sedis</taxon>
        <taxon>Chytridiomycota</taxon>
        <taxon>Chytridiomycota incertae sedis</taxon>
        <taxon>Chytridiomycetes</taxon>
        <taxon>Chytridiales</taxon>
        <taxon>Chytriomycetaceae</taxon>
        <taxon>Chytriomyces</taxon>
    </lineage>
</organism>
<dbReference type="GO" id="GO:0005634">
    <property type="term" value="C:nucleus"/>
    <property type="evidence" value="ECO:0007669"/>
    <property type="project" value="UniProtKB-SubCell"/>
</dbReference>
<dbReference type="OrthoDB" id="8117402at2759"/>
<dbReference type="STRING" id="246404.A0A507DM51"/>
<keyword evidence="4 7" id="KW-0863">Zinc-finger</keyword>
<reference evidence="10 11" key="1">
    <citation type="journal article" date="2019" name="Sci. Rep.">
        <title>Comparative genomics of chytrid fungi reveal insights into the obligate biotrophic and pathogenic lifestyle of Synchytrium endobioticum.</title>
        <authorList>
            <person name="van de Vossenberg B.T.L.H."/>
            <person name="Warris S."/>
            <person name="Nguyen H.D.T."/>
            <person name="van Gent-Pelzer M.P.E."/>
            <person name="Joly D.L."/>
            <person name="van de Geest H.C."/>
            <person name="Bonants P.J.M."/>
            <person name="Smith D.S."/>
            <person name="Levesque C.A."/>
            <person name="van der Lee T.A.J."/>
        </authorList>
    </citation>
    <scope>NUCLEOTIDE SEQUENCE [LARGE SCALE GENOMIC DNA]</scope>
    <source>
        <strain evidence="10 11">CBS 675.73</strain>
    </source>
</reference>
<dbReference type="EMBL" id="QEAP01001016">
    <property type="protein sequence ID" value="TPX52663.1"/>
    <property type="molecule type" value="Genomic_DNA"/>
</dbReference>
<dbReference type="PROSITE" id="PS00028">
    <property type="entry name" value="ZINC_FINGER_C2H2_1"/>
    <property type="match status" value="3"/>
</dbReference>
<feature type="region of interest" description="Disordered" evidence="8">
    <location>
        <begin position="187"/>
        <end position="207"/>
    </location>
</feature>
<evidence type="ECO:0000256" key="6">
    <source>
        <dbReference type="ARBA" id="ARBA00023242"/>
    </source>
</evidence>
<feature type="compositionally biased region" description="Low complexity" evidence="8">
    <location>
        <begin position="353"/>
        <end position="366"/>
    </location>
</feature>
<feature type="region of interest" description="Disordered" evidence="8">
    <location>
        <begin position="467"/>
        <end position="500"/>
    </location>
</feature>
<evidence type="ECO:0000259" key="9">
    <source>
        <dbReference type="PROSITE" id="PS50157"/>
    </source>
</evidence>
<comment type="subcellular location">
    <subcellularLocation>
        <location evidence="1">Nucleus</location>
    </subcellularLocation>
</comment>
<evidence type="ECO:0000313" key="11">
    <source>
        <dbReference type="Proteomes" id="UP000320333"/>
    </source>
</evidence>
<dbReference type="Proteomes" id="UP000320333">
    <property type="component" value="Unassembled WGS sequence"/>
</dbReference>
<evidence type="ECO:0000256" key="2">
    <source>
        <dbReference type="ARBA" id="ARBA00022723"/>
    </source>
</evidence>
<dbReference type="FunFam" id="3.30.160.60:FF:000100">
    <property type="entry name" value="Zinc finger 45-like"/>
    <property type="match status" value="1"/>
</dbReference>
<name>A0A507DM51_9FUNG</name>
<dbReference type="SUPFAM" id="SSF57667">
    <property type="entry name" value="beta-beta-alpha zinc fingers"/>
    <property type="match status" value="2"/>
</dbReference>
<evidence type="ECO:0000256" key="8">
    <source>
        <dbReference type="SAM" id="MobiDB-lite"/>
    </source>
</evidence>
<dbReference type="InterPro" id="IPR036236">
    <property type="entry name" value="Znf_C2H2_sf"/>
</dbReference>
<keyword evidence="2" id="KW-0479">Metal-binding</keyword>
<feature type="domain" description="C2H2-type" evidence="9">
    <location>
        <begin position="415"/>
        <end position="443"/>
    </location>
</feature>
<dbReference type="GO" id="GO:0008270">
    <property type="term" value="F:zinc ion binding"/>
    <property type="evidence" value="ECO:0007669"/>
    <property type="project" value="UniProtKB-KW"/>
</dbReference>
<proteinExistence type="predicted"/>
<feature type="region of interest" description="Disordered" evidence="8">
    <location>
        <begin position="295"/>
        <end position="375"/>
    </location>
</feature>
<evidence type="ECO:0000256" key="5">
    <source>
        <dbReference type="ARBA" id="ARBA00022833"/>
    </source>
</evidence>
<feature type="region of interest" description="Disordered" evidence="8">
    <location>
        <begin position="227"/>
        <end position="277"/>
    </location>
</feature>
<feature type="compositionally biased region" description="Basic and acidic residues" evidence="8">
    <location>
        <begin position="45"/>
        <end position="62"/>
    </location>
</feature>
<dbReference type="PANTHER" id="PTHR24388:SF54">
    <property type="entry name" value="PROTEIN ESCARGOT"/>
    <property type="match status" value="1"/>
</dbReference>
<dbReference type="GO" id="GO:0000978">
    <property type="term" value="F:RNA polymerase II cis-regulatory region sequence-specific DNA binding"/>
    <property type="evidence" value="ECO:0007669"/>
    <property type="project" value="TreeGrafter"/>
</dbReference>
<evidence type="ECO:0000256" key="3">
    <source>
        <dbReference type="ARBA" id="ARBA00022737"/>
    </source>
</evidence>